<organism evidence="3 4">
    <name type="scientific">Pterulicium gracile</name>
    <dbReference type="NCBI Taxonomy" id="1884261"/>
    <lineage>
        <taxon>Eukaryota</taxon>
        <taxon>Fungi</taxon>
        <taxon>Dikarya</taxon>
        <taxon>Basidiomycota</taxon>
        <taxon>Agaricomycotina</taxon>
        <taxon>Agaricomycetes</taxon>
        <taxon>Agaricomycetidae</taxon>
        <taxon>Agaricales</taxon>
        <taxon>Pleurotineae</taxon>
        <taxon>Pterulaceae</taxon>
        <taxon>Pterulicium</taxon>
    </lineage>
</organism>
<name>A0A5C3QV24_9AGAR</name>
<gene>
    <name evidence="3" type="ORF">BDV98DRAFT_499788</name>
</gene>
<dbReference type="EMBL" id="ML178816">
    <property type="protein sequence ID" value="TFL05815.1"/>
    <property type="molecule type" value="Genomic_DNA"/>
</dbReference>
<dbReference type="Proteomes" id="UP000305067">
    <property type="component" value="Unassembled WGS sequence"/>
</dbReference>
<dbReference type="AlphaFoldDB" id="A0A5C3QV24"/>
<keyword evidence="2" id="KW-0812">Transmembrane</keyword>
<accession>A0A5C3QV24</accession>
<protein>
    <submittedName>
        <fullName evidence="3">Uncharacterized protein</fullName>
    </submittedName>
</protein>
<sequence length="58" mass="6532">MPPSSKPPNPYLFGLLLAISFSTFYLVNKHRERTSPASAGPRQLDHPLVPPRHKEEHA</sequence>
<proteinExistence type="predicted"/>
<keyword evidence="4" id="KW-1185">Reference proteome</keyword>
<keyword evidence="2" id="KW-0472">Membrane</keyword>
<evidence type="ECO:0000313" key="4">
    <source>
        <dbReference type="Proteomes" id="UP000305067"/>
    </source>
</evidence>
<evidence type="ECO:0000313" key="3">
    <source>
        <dbReference type="EMBL" id="TFL05815.1"/>
    </source>
</evidence>
<keyword evidence="2" id="KW-1133">Transmembrane helix</keyword>
<reference evidence="3 4" key="1">
    <citation type="journal article" date="2019" name="Nat. Ecol. Evol.">
        <title>Megaphylogeny resolves global patterns of mushroom evolution.</title>
        <authorList>
            <person name="Varga T."/>
            <person name="Krizsan K."/>
            <person name="Foldi C."/>
            <person name="Dima B."/>
            <person name="Sanchez-Garcia M."/>
            <person name="Sanchez-Ramirez S."/>
            <person name="Szollosi G.J."/>
            <person name="Szarkandi J.G."/>
            <person name="Papp V."/>
            <person name="Albert L."/>
            <person name="Andreopoulos W."/>
            <person name="Angelini C."/>
            <person name="Antonin V."/>
            <person name="Barry K.W."/>
            <person name="Bougher N.L."/>
            <person name="Buchanan P."/>
            <person name="Buyck B."/>
            <person name="Bense V."/>
            <person name="Catcheside P."/>
            <person name="Chovatia M."/>
            <person name="Cooper J."/>
            <person name="Damon W."/>
            <person name="Desjardin D."/>
            <person name="Finy P."/>
            <person name="Geml J."/>
            <person name="Haridas S."/>
            <person name="Hughes K."/>
            <person name="Justo A."/>
            <person name="Karasinski D."/>
            <person name="Kautmanova I."/>
            <person name="Kiss B."/>
            <person name="Kocsube S."/>
            <person name="Kotiranta H."/>
            <person name="LaButti K.M."/>
            <person name="Lechner B.E."/>
            <person name="Liimatainen K."/>
            <person name="Lipzen A."/>
            <person name="Lukacs Z."/>
            <person name="Mihaltcheva S."/>
            <person name="Morgado L.N."/>
            <person name="Niskanen T."/>
            <person name="Noordeloos M.E."/>
            <person name="Ohm R.A."/>
            <person name="Ortiz-Santana B."/>
            <person name="Ovrebo C."/>
            <person name="Racz N."/>
            <person name="Riley R."/>
            <person name="Savchenko A."/>
            <person name="Shiryaev A."/>
            <person name="Soop K."/>
            <person name="Spirin V."/>
            <person name="Szebenyi C."/>
            <person name="Tomsovsky M."/>
            <person name="Tulloss R.E."/>
            <person name="Uehling J."/>
            <person name="Grigoriev I.V."/>
            <person name="Vagvolgyi C."/>
            <person name="Papp T."/>
            <person name="Martin F.M."/>
            <person name="Miettinen O."/>
            <person name="Hibbett D.S."/>
            <person name="Nagy L.G."/>
        </authorList>
    </citation>
    <scope>NUCLEOTIDE SEQUENCE [LARGE SCALE GENOMIC DNA]</scope>
    <source>
        <strain evidence="3 4">CBS 309.79</strain>
    </source>
</reference>
<feature type="region of interest" description="Disordered" evidence="1">
    <location>
        <begin position="32"/>
        <end position="58"/>
    </location>
</feature>
<feature type="transmembrane region" description="Helical" evidence="2">
    <location>
        <begin position="12"/>
        <end position="28"/>
    </location>
</feature>
<dbReference type="OrthoDB" id="2779451at2759"/>
<evidence type="ECO:0000256" key="2">
    <source>
        <dbReference type="SAM" id="Phobius"/>
    </source>
</evidence>
<evidence type="ECO:0000256" key="1">
    <source>
        <dbReference type="SAM" id="MobiDB-lite"/>
    </source>
</evidence>